<evidence type="ECO:0000256" key="1">
    <source>
        <dbReference type="SAM" id="MobiDB-lite"/>
    </source>
</evidence>
<dbReference type="AlphaFoldDB" id="A0A0G4F084"/>
<protein>
    <submittedName>
        <fullName evidence="3">Uncharacterized protein</fullName>
    </submittedName>
</protein>
<reference evidence="3" key="1">
    <citation type="submission" date="2014-11" db="EMBL/GenBank/DDBJ databases">
        <authorList>
            <person name="Otto D Thomas"/>
            <person name="Naeem Raeece"/>
        </authorList>
    </citation>
    <scope>NUCLEOTIDE SEQUENCE</scope>
</reference>
<name>A0A0G4F084_9ALVE</name>
<dbReference type="VEuPathDB" id="CryptoDB:Cvel_14407"/>
<keyword evidence="2" id="KW-0812">Transmembrane</keyword>
<gene>
    <name evidence="3" type="ORF">Cvel_14407</name>
</gene>
<evidence type="ECO:0000256" key="2">
    <source>
        <dbReference type="SAM" id="Phobius"/>
    </source>
</evidence>
<organism evidence="3">
    <name type="scientific">Chromera velia CCMP2878</name>
    <dbReference type="NCBI Taxonomy" id="1169474"/>
    <lineage>
        <taxon>Eukaryota</taxon>
        <taxon>Sar</taxon>
        <taxon>Alveolata</taxon>
        <taxon>Colpodellida</taxon>
        <taxon>Chromeraceae</taxon>
        <taxon>Chromera</taxon>
    </lineage>
</organism>
<keyword evidence="2" id="KW-0472">Membrane</keyword>
<feature type="region of interest" description="Disordered" evidence="1">
    <location>
        <begin position="52"/>
        <end position="75"/>
    </location>
</feature>
<sequence length="75" mass="8940">MAPDNTFIFDFWRTFVEKYAFYFGCFIVFVILSQLFLDYNLWHQAKRKEIAAEQKNKTEPTPPDEPVKKEGKKTS</sequence>
<keyword evidence="2" id="KW-1133">Transmembrane helix</keyword>
<accession>A0A0G4F084</accession>
<dbReference type="EMBL" id="CDMZ01000027">
    <property type="protein sequence ID" value="CEM04795.1"/>
    <property type="molecule type" value="Genomic_DNA"/>
</dbReference>
<feature type="compositionally biased region" description="Basic and acidic residues" evidence="1">
    <location>
        <begin position="65"/>
        <end position="75"/>
    </location>
</feature>
<evidence type="ECO:0000313" key="3">
    <source>
        <dbReference type="EMBL" id="CEM04795.1"/>
    </source>
</evidence>
<proteinExistence type="predicted"/>
<feature type="transmembrane region" description="Helical" evidence="2">
    <location>
        <begin position="20"/>
        <end position="39"/>
    </location>
</feature>